<proteinExistence type="predicted"/>
<reference evidence="1 2" key="1">
    <citation type="submission" date="2018-09" db="EMBL/GenBank/DDBJ databases">
        <authorList>
            <person name="Zhu H."/>
        </authorList>
    </citation>
    <scope>NUCLEOTIDE SEQUENCE [LARGE SCALE GENOMIC DNA]</scope>
    <source>
        <strain evidence="1 2">K2S05-167</strain>
    </source>
</reference>
<accession>A0A418VAV4</accession>
<name>A0A418VAV4_9DEIO</name>
<dbReference type="EMBL" id="QYUJ01000014">
    <property type="protein sequence ID" value="RJF73233.1"/>
    <property type="molecule type" value="Genomic_DNA"/>
</dbReference>
<evidence type="ECO:0000313" key="1">
    <source>
        <dbReference type="EMBL" id="RJF73233.1"/>
    </source>
</evidence>
<protein>
    <recommendedName>
        <fullName evidence="3">Lipoprotein</fullName>
    </recommendedName>
</protein>
<organism evidence="1 2">
    <name type="scientific">Deinococcus cavernae</name>
    <dbReference type="NCBI Taxonomy" id="2320857"/>
    <lineage>
        <taxon>Bacteria</taxon>
        <taxon>Thermotogati</taxon>
        <taxon>Deinococcota</taxon>
        <taxon>Deinococci</taxon>
        <taxon>Deinococcales</taxon>
        <taxon>Deinococcaceae</taxon>
        <taxon>Deinococcus</taxon>
    </lineage>
</organism>
<sequence length="124" mass="13113">MKKLVLATLLIGLTSCGGLDTPRDVALEVVAVTLPTTLAPGSDLSVTVKYVENCTLLNEKLLLVERRSSALKLAAVGTPKTPGGPCPAVYREQTLTYVDSGTVGRTTPFEVIVNGKSWGTIEVR</sequence>
<evidence type="ECO:0008006" key="3">
    <source>
        <dbReference type="Google" id="ProtNLM"/>
    </source>
</evidence>
<dbReference type="AlphaFoldDB" id="A0A418VAV4"/>
<comment type="caution">
    <text evidence="1">The sequence shown here is derived from an EMBL/GenBank/DDBJ whole genome shotgun (WGS) entry which is preliminary data.</text>
</comment>
<keyword evidence="2" id="KW-1185">Reference proteome</keyword>
<dbReference type="RefSeq" id="WP_119765967.1">
    <property type="nucleotide sequence ID" value="NZ_QYUJ01000014.1"/>
</dbReference>
<gene>
    <name evidence="1" type="ORF">D3875_18415</name>
</gene>
<dbReference type="PROSITE" id="PS51257">
    <property type="entry name" value="PROKAR_LIPOPROTEIN"/>
    <property type="match status" value="1"/>
</dbReference>
<dbReference type="Proteomes" id="UP000286287">
    <property type="component" value="Unassembled WGS sequence"/>
</dbReference>
<evidence type="ECO:0000313" key="2">
    <source>
        <dbReference type="Proteomes" id="UP000286287"/>
    </source>
</evidence>
<dbReference type="OrthoDB" id="70057at2"/>